<keyword evidence="5" id="KW-0256">Endoplasmic reticulum</keyword>
<evidence type="ECO:0000256" key="6">
    <source>
        <dbReference type="ARBA" id="ARBA00022989"/>
    </source>
</evidence>
<evidence type="ECO:0000256" key="9">
    <source>
        <dbReference type="RuleBase" id="RU365067"/>
    </source>
</evidence>
<dbReference type="Proteomes" id="UP000187209">
    <property type="component" value="Unassembled WGS sequence"/>
</dbReference>
<dbReference type="PANTHER" id="PTHR13117:SF5">
    <property type="entry name" value="PROTEIN RFT1 HOMOLOG"/>
    <property type="match status" value="1"/>
</dbReference>
<feature type="transmembrane region" description="Helical" evidence="9">
    <location>
        <begin position="161"/>
        <end position="178"/>
    </location>
</feature>
<dbReference type="AlphaFoldDB" id="A0A1R2C920"/>
<evidence type="ECO:0000256" key="3">
    <source>
        <dbReference type="ARBA" id="ARBA00010288"/>
    </source>
</evidence>
<feature type="transmembrane region" description="Helical" evidence="9">
    <location>
        <begin position="190"/>
        <end position="206"/>
    </location>
</feature>
<feature type="transmembrane region" description="Helical" evidence="9">
    <location>
        <begin position="75"/>
        <end position="93"/>
    </location>
</feature>
<evidence type="ECO:0000256" key="1">
    <source>
        <dbReference type="ARBA" id="ARBA00004477"/>
    </source>
</evidence>
<dbReference type="GO" id="GO:0005789">
    <property type="term" value="C:endoplasmic reticulum membrane"/>
    <property type="evidence" value="ECO:0007669"/>
    <property type="project" value="UniProtKB-SubCell"/>
</dbReference>
<name>A0A1R2C920_9CILI</name>
<keyword evidence="6 9" id="KW-1133">Transmembrane helix</keyword>
<keyword evidence="7 9" id="KW-0472">Membrane</keyword>
<comment type="similarity">
    <text evidence="3 9">Belongs to the RFT1 family.</text>
</comment>
<dbReference type="PANTHER" id="PTHR13117">
    <property type="entry name" value="ENDOPLASMIC RETICULUM MULTISPAN TRANSMEMBRANE PROTEIN-RELATED"/>
    <property type="match status" value="1"/>
</dbReference>
<keyword evidence="4 9" id="KW-0812">Transmembrane</keyword>
<dbReference type="InterPro" id="IPR007594">
    <property type="entry name" value="RFT1"/>
</dbReference>
<feature type="transmembrane region" description="Helical" evidence="9">
    <location>
        <begin position="308"/>
        <end position="328"/>
    </location>
</feature>
<evidence type="ECO:0000256" key="5">
    <source>
        <dbReference type="ARBA" id="ARBA00022824"/>
    </source>
</evidence>
<dbReference type="EMBL" id="MPUH01000235">
    <property type="protein sequence ID" value="OMJ85499.1"/>
    <property type="molecule type" value="Genomic_DNA"/>
</dbReference>
<feature type="transmembrane region" description="Helical" evidence="9">
    <location>
        <begin position="268"/>
        <end position="287"/>
    </location>
</feature>
<proteinExistence type="inferred from homology"/>
<comment type="pathway">
    <text evidence="2">Protein modification; protein glycosylation.</text>
</comment>
<organism evidence="10 11">
    <name type="scientific">Stentor coeruleus</name>
    <dbReference type="NCBI Taxonomy" id="5963"/>
    <lineage>
        <taxon>Eukaryota</taxon>
        <taxon>Sar</taxon>
        <taxon>Alveolata</taxon>
        <taxon>Ciliophora</taxon>
        <taxon>Postciliodesmatophora</taxon>
        <taxon>Heterotrichea</taxon>
        <taxon>Heterotrichida</taxon>
        <taxon>Stentoridae</taxon>
        <taxon>Stentor</taxon>
    </lineage>
</organism>
<evidence type="ECO:0000256" key="4">
    <source>
        <dbReference type="ARBA" id="ARBA00022692"/>
    </source>
</evidence>
<evidence type="ECO:0000313" key="10">
    <source>
        <dbReference type="EMBL" id="OMJ85499.1"/>
    </source>
</evidence>
<sequence length="459" mass="52000">MSLLAKGFKAAKLLVSFHLALKVINFSLGIVIARIMDPEAYGSGQVHVTLATAIILHLSRETFRKIALRSKESPYGIMWVSVGVTWIIAIATYTYSQEYTTFIICIAAMIEVLCEPFHITHIIHIEVKSTIAAESFSTIINCTVVILLHKEGMLAFCYGHLAASITNFIVYVLTCTHWPSDFKVIFEDKALAWTWVMVGFLKFFLSEGEKLFLTYMAYSATDKGVFSLVANLCGIVPRMLFQPIEEITHIVFTKNLEKEEREEGLVKVYRITWLIGLTFATYSQIYAKMGISILYGAKWEETEAARGLALYGFYILFMGIFGISDAIFCGIATPEMISRKRYSMTMCFIAYTAAAYVLTPAGSSGLILASIIAMICRLRYIFKGLFIALPWLTIWHILPTRNTFISYFASFTILKFTSFFIYDYFLIVFGGIVLLIHLYFLYKENGNVLQDIKSMKKDN</sequence>
<keyword evidence="11" id="KW-1185">Reference proteome</keyword>
<comment type="subcellular location">
    <subcellularLocation>
        <location evidence="1 9">Endoplasmic reticulum membrane</location>
        <topology evidence="1 9">Multi-pass membrane protein</topology>
    </subcellularLocation>
</comment>
<feature type="transmembrane region" description="Helical" evidence="9">
    <location>
        <begin position="348"/>
        <end position="373"/>
    </location>
</feature>
<protein>
    <recommendedName>
        <fullName evidence="9">Protein RFT1 homolog</fullName>
    </recommendedName>
</protein>
<evidence type="ECO:0000256" key="2">
    <source>
        <dbReference type="ARBA" id="ARBA00004922"/>
    </source>
</evidence>
<feature type="transmembrane region" description="Helical" evidence="9">
    <location>
        <begin position="380"/>
        <end position="399"/>
    </location>
</feature>
<evidence type="ECO:0000256" key="7">
    <source>
        <dbReference type="ARBA" id="ARBA00023136"/>
    </source>
</evidence>
<dbReference type="GO" id="GO:0034203">
    <property type="term" value="P:glycolipid translocation"/>
    <property type="evidence" value="ECO:0007669"/>
    <property type="project" value="TreeGrafter"/>
</dbReference>
<feature type="transmembrane region" description="Helical" evidence="9">
    <location>
        <begin position="419"/>
        <end position="442"/>
    </location>
</feature>
<dbReference type="OrthoDB" id="301045at2759"/>
<gene>
    <name evidence="10" type="ORF">SteCoe_13186</name>
</gene>
<dbReference type="GO" id="GO:0006488">
    <property type="term" value="P:dolichol-linked oligosaccharide biosynthetic process"/>
    <property type="evidence" value="ECO:0007669"/>
    <property type="project" value="InterPro"/>
</dbReference>
<feature type="transmembrane region" description="Helical" evidence="9">
    <location>
        <begin position="12"/>
        <end position="33"/>
    </location>
</feature>
<feature type="transmembrane region" description="Helical" evidence="9">
    <location>
        <begin position="99"/>
        <end position="119"/>
    </location>
</feature>
<reference evidence="10 11" key="1">
    <citation type="submission" date="2016-11" db="EMBL/GenBank/DDBJ databases">
        <title>The macronuclear genome of Stentor coeruleus: a giant cell with tiny introns.</title>
        <authorList>
            <person name="Slabodnick M."/>
            <person name="Ruby J.G."/>
            <person name="Reiff S.B."/>
            <person name="Swart E.C."/>
            <person name="Gosai S."/>
            <person name="Prabakaran S."/>
            <person name="Witkowska E."/>
            <person name="Larue G.E."/>
            <person name="Fisher S."/>
            <person name="Freeman R.M."/>
            <person name="Gunawardena J."/>
            <person name="Chu W."/>
            <person name="Stover N.A."/>
            <person name="Gregory B.D."/>
            <person name="Nowacki M."/>
            <person name="Derisi J."/>
            <person name="Roy S.W."/>
            <person name="Marshall W.F."/>
            <person name="Sood P."/>
        </authorList>
    </citation>
    <scope>NUCLEOTIDE SEQUENCE [LARGE SCALE GENOMIC DNA]</scope>
    <source>
        <strain evidence="10">WM001</strain>
    </source>
</reference>
<feature type="transmembrane region" description="Helical" evidence="9">
    <location>
        <begin position="131"/>
        <end position="149"/>
    </location>
</feature>
<accession>A0A1R2C920</accession>
<evidence type="ECO:0000313" key="11">
    <source>
        <dbReference type="Proteomes" id="UP000187209"/>
    </source>
</evidence>
<evidence type="ECO:0000256" key="8">
    <source>
        <dbReference type="ARBA" id="ARBA00045912"/>
    </source>
</evidence>
<dbReference type="Pfam" id="PF04506">
    <property type="entry name" value="Rft-1"/>
    <property type="match status" value="1"/>
</dbReference>
<comment type="caution">
    <text evidence="10">The sequence shown here is derived from an EMBL/GenBank/DDBJ whole genome shotgun (WGS) entry which is preliminary data.</text>
</comment>
<comment type="function">
    <text evidence="8 9">Intramembrane glycolipid transporter that operates in the biosynthetic pathway of dolichol-linked oligosaccharides, the glycan precursors employed in protein asparagine (N)-glycosylation. The sequential addition of sugars to dolichol pyrophosphate produces dolichol-linked oligosaccharides containing fourteen sugars, including two GlcNAcs, nine mannoses and three glucoses. Once assembled, the oligosaccharide is transferred from the lipid to nascent proteins by oligosaccharyltransferases. The assembly of dolichol-linked oligosaccharides begins on the cytosolic side of the endoplasmic reticulum membrane and finishes in its lumen. RFT1 could mediate the translocation of the cytosolically oriented intermediate DolPP-GlcNAc2Man5, produced by ALG11, into the ER lumen where dolichol-linked oligosaccharides assembly continues. However, the intramembrane lipid transporter activity could not be confirmed in vitro.</text>
</comment>